<proteinExistence type="predicted"/>
<reference evidence="3 4" key="1">
    <citation type="submission" date="2016-03" db="EMBL/GenBank/DDBJ databases">
        <authorList>
            <person name="Ploux O."/>
        </authorList>
    </citation>
    <scope>NUCLEOTIDE SEQUENCE [LARGE SCALE GENOMIC DNA]</scope>
    <source>
        <strain evidence="3 4">UAMH 11012</strain>
    </source>
</reference>
<feature type="compositionally biased region" description="Pro residues" evidence="1">
    <location>
        <begin position="419"/>
        <end position="438"/>
    </location>
</feature>
<dbReference type="OrthoDB" id="4969633at2759"/>
<dbReference type="Proteomes" id="UP000184330">
    <property type="component" value="Unassembled WGS sequence"/>
</dbReference>
<feature type="compositionally biased region" description="Basic and acidic residues" evidence="1">
    <location>
        <begin position="515"/>
        <end position="525"/>
    </location>
</feature>
<sequence length="525" mass="59072">MEATFPKFRDLPTELRIDIWKHALPPRIVSIQYKSYDFYANPVHQTHPTLLRVCRESRELALRLYKLRPPTLDAGSEAGSSLHGAASSRRKAQDVAEASGLVRIDFVRRGMVEGPNGQGRVPESRARNKSNDYPLWLDVSNDVLLFKRGTFWPTGFNFQLLRTPTASNFLELKHIAFDVDWLPSFAFPPAPAPATGRRSLLGLILRQLFVGWIVHQVPRPHLGPISISDLDFIRMKEFSNVESIAISMRERHEVMKVSLDDTSLLRPNEWSFSLDTQDRTFEQHMGEEWSGIVWDVRLGRDNDQGLWSTACKFTPDLNLWLAQKTYICKQAQVDRGWIEPNKYSFTPRPPGPPGPPPPPPLIRPPGSWPISTTNVASRPLPLPPPPRIRPSGPLPIPTTHAVPRPPPVHSMYRSAPAYPSSPPPPPPPPLILRPPGSWPIPTTHVVTRPLPPPTTPDFRPMPTTNPEFRPPNPRPPPIIRPPRAWPSYPPPPPPPPPLSRNLPLTEDYPPPKLLEGGDGRTYRGE</sequence>
<organism evidence="3 4">
    <name type="scientific">Phialocephala subalpina</name>
    <dbReference type="NCBI Taxonomy" id="576137"/>
    <lineage>
        <taxon>Eukaryota</taxon>
        <taxon>Fungi</taxon>
        <taxon>Dikarya</taxon>
        <taxon>Ascomycota</taxon>
        <taxon>Pezizomycotina</taxon>
        <taxon>Leotiomycetes</taxon>
        <taxon>Helotiales</taxon>
        <taxon>Mollisiaceae</taxon>
        <taxon>Phialocephala</taxon>
        <taxon>Phialocephala fortinii species complex</taxon>
    </lineage>
</organism>
<dbReference type="EMBL" id="FJOG01000004">
    <property type="protein sequence ID" value="CZR54181.1"/>
    <property type="molecule type" value="Genomic_DNA"/>
</dbReference>
<dbReference type="GO" id="GO:0005884">
    <property type="term" value="C:actin filament"/>
    <property type="evidence" value="ECO:0007669"/>
    <property type="project" value="TreeGrafter"/>
</dbReference>
<dbReference type="PANTHER" id="PTHR45691:SF6">
    <property type="entry name" value="PROTEIN DIAPHANOUS"/>
    <property type="match status" value="1"/>
</dbReference>
<dbReference type="AlphaFoldDB" id="A0A1L7WN31"/>
<feature type="domain" description="2EXR" evidence="2">
    <location>
        <begin position="5"/>
        <end position="71"/>
    </location>
</feature>
<dbReference type="PANTHER" id="PTHR45691">
    <property type="entry name" value="PROTEIN DIAPHANOUS"/>
    <property type="match status" value="1"/>
</dbReference>
<dbReference type="InterPro" id="IPR045518">
    <property type="entry name" value="2EXR"/>
</dbReference>
<evidence type="ECO:0000259" key="2">
    <source>
        <dbReference type="Pfam" id="PF20150"/>
    </source>
</evidence>
<evidence type="ECO:0000313" key="4">
    <source>
        <dbReference type="Proteomes" id="UP000184330"/>
    </source>
</evidence>
<dbReference type="Pfam" id="PF20150">
    <property type="entry name" value="2EXR"/>
    <property type="match status" value="1"/>
</dbReference>
<feature type="compositionally biased region" description="Low complexity" evidence="1">
    <location>
        <begin position="456"/>
        <end position="467"/>
    </location>
</feature>
<feature type="region of interest" description="Disordered" evidence="1">
    <location>
        <begin position="340"/>
        <end position="525"/>
    </location>
</feature>
<evidence type="ECO:0000256" key="1">
    <source>
        <dbReference type="SAM" id="MobiDB-lite"/>
    </source>
</evidence>
<gene>
    <name evidence="3" type="ORF">PAC_04064</name>
</gene>
<dbReference type="GO" id="GO:0030041">
    <property type="term" value="P:actin filament polymerization"/>
    <property type="evidence" value="ECO:0007669"/>
    <property type="project" value="TreeGrafter"/>
</dbReference>
<name>A0A1L7WN31_9HELO</name>
<dbReference type="InterPro" id="IPR051412">
    <property type="entry name" value="Formin_Homology_Diaphanous_sf"/>
</dbReference>
<keyword evidence="4" id="KW-1185">Reference proteome</keyword>
<feature type="compositionally biased region" description="Pro residues" evidence="1">
    <location>
        <begin position="347"/>
        <end position="367"/>
    </location>
</feature>
<feature type="compositionally biased region" description="Pro residues" evidence="1">
    <location>
        <begin position="468"/>
        <end position="498"/>
    </location>
</feature>
<feature type="compositionally biased region" description="Pro residues" evidence="1">
    <location>
        <begin position="380"/>
        <end position="396"/>
    </location>
</feature>
<evidence type="ECO:0000313" key="3">
    <source>
        <dbReference type="EMBL" id="CZR54181.1"/>
    </source>
</evidence>
<accession>A0A1L7WN31</accession>
<protein>
    <recommendedName>
        <fullName evidence="2">2EXR domain-containing protein</fullName>
    </recommendedName>
</protein>